<keyword evidence="4" id="KW-1185">Reference proteome</keyword>
<evidence type="ECO:0000313" key="4">
    <source>
        <dbReference type="Proteomes" id="UP001461163"/>
    </source>
</evidence>
<dbReference type="InterPro" id="IPR002545">
    <property type="entry name" value="CheW-lke_dom"/>
</dbReference>
<evidence type="ECO:0000259" key="2">
    <source>
        <dbReference type="PROSITE" id="PS50851"/>
    </source>
</evidence>
<sequence>MSAKTPGKKSVMEEYLSSLLTEDIEQDAPLTEEIEQDASLQHVSKLLDSASVLHTELTNSVSSEVVLEPEPAKIDSDNVLAKRIDEQPARDKAFEHSLKDAKLHSYEQHESVPVSTIDNEDAVSKQSQDATPPEAEDTGIYHEAFQALIFEVAGLSLALPLTELGGIHQLTDVTPIFGKPNWFKGVMLHRDEKVKVVDTAMWVMPDKCNEKLADSAKNQYLIMLDSSGWGLACERIIDTITLQPEDVKWRKFDGKRTWLSGMVKKKMCALVNVNQLISLLQQGMNSKDN</sequence>
<feature type="region of interest" description="Disordered" evidence="1">
    <location>
        <begin position="105"/>
        <end position="136"/>
    </location>
</feature>
<dbReference type="EMBL" id="JBBMQS010000003">
    <property type="protein sequence ID" value="MEM5497180.1"/>
    <property type="molecule type" value="Genomic_DNA"/>
</dbReference>
<dbReference type="InterPro" id="IPR014506">
    <property type="entry name" value="UCP020479_CheW"/>
</dbReference>
<accession>A0ABU9SUD0</accession>
<dbReference type="Gene3D" id="2.40.50.180">
    <property type="entry name" value="CheA-289, Domain 4"/>
    <property type="match status" value="1"/>
</dbReference>
<dbReference type="Pfam" id="PF01584">
    <property type="entry name" value="CheW"/>
    <property type="match status" value="1"/>
</dbReference>
<comment type="caution">
    <text evidence="3">The sequence shown here is derived from an EMBL/GenBank/DDBJ whole genome shotgun (WGS) entry which is preliminary data.</text>
</comment>
<reference evidence="3 4" key="1">
    <citation type="submission" date="2024-03" db="EMBL/GenBank/DDBJ databases">
        <title>Community enrichment and isolation of bacterial strains for fucoidan degradation.</title>
        <authorList>
            <person name="Sichert A."/>
        </authorList>
    </citation>
    <scope>NUCLEOTIDE SEQUENCE [LARGE SCALE GENOMIC DNA]</scope>
    <source>
        <strain evidence="3 4">AS12</strain>
    </source>
</reference>
<dbReference type="PIRSF" id="PIRSF020479">
    <property type="entry name" value="UCP020479_CheW"/>
    <property type="match status" value="1"/>
</dbReference>
<protein>
    <submittedName>
        <fullName evidence="3">Chemotaxis protein CheW</fullName>
    </submittedName>
</protein>
<dbReference type="PROSITE" id="PS50851">
    <property type="entry name" value="CHEW"/>
    <property type="match status" value="1"/>
</dbReference>
<name>A0ABU9SUD0_9ALTE</name>
<feature type="domain" description="CheW-like" evidence="2">
    <location>
        <begin position="144"/>
        <end position="282"/>
    </location>
</feature>
<dbReference type="Gene3D" id="2.30.30.40">
    <property type="entry name" value="SH3 Domains"/>
    <property type="match status" value="1"/>
</dbReference>
<dbReference type="SUPFAM" id="SSF50341">
    <property type="entry name" value="CheW-like"/>
    <property type="match status" value="1"/>
</dbReference>
<organism evidence="3 4">
    <name type="scientific">Paraglaciecola mesophila</name>
    <dbReference type="NCBI Taxonomy" id="197222"/>
    <lineage>
        <taxon>Bacteria</taxon>
        <taxon>Pseudomonadati</taxon>
        <taxon>Pseudomonadota</taxon>
        <taxon>Gammaproteobacteria</taxon>
        <taxon>Alteromonadales</taxon>
        <taxon>Alteromonadaceae</taxon>
        <taxon>Paraglaciecola</taxon>
    </lineage>
</organism>
<dbReference type="InterPro" id="IPR036061">
    <property type="entry name" value="CheW-like_dom_sf"/>
</dbReference>
<dbReference type="Proteomes" id="UP001461163">
    <property type="component" value="Unassembled WGS sequence"/>
</dbReference>
<evidence type="ECO:0000313" key="3">
    <source>
        <dbReference type="EMBL" id="MEM5497180.1"/>
    </source>
</evidence>
<proteinExistence type="predicted"/>
<dbReference type="RefSeq" id="WP_342881312.1">
    <property type="nucleotide sequence ID" value="NZ_JBBMQS010000003.1"/>
</dbReference>
<dbReference type="SMART" id="SM00260">
    <property type="entry name" value="CheW"/>
    <property type="match status" value="1"/>
</dbReference>
<evidence type="ECO:0000256" key="1">
    <source>
        <dbReference type="SAM" id="MobiDB-lite"/>
    </source>
</evidence>
<gene>
    <name evidence="3" type="ORF">WNY77_07220</name>
</gene>